<accession>A0A979G551</accession>
<evidence type="ECO:0000313" key="2">
    <source>
        <dbReference type="EMBL" id="ACU61029.1"/>
    </source>
</evidence>
<proteinExistence type="predicted"/>
<dbReference type="Proteomes" id="UP000002215">
    <property type="component" value="Chromosome"/>
</dbReference>
<keyword evidence="1" id="KW-0472">Membrane</keyword>
<sequence length="385" mass="42892">MIISPVNYRTFLLLITLTTFVSIVLDKDRVNDISPLPVLIIVKNYNIISLFLRWTIPTPPMNTNFNGSGTSQPDVNDPKYLPVIKSFVELLDEIIAQKNAINTHAISLSTLKKWSEKRIDLNMINQTEGPLDELRNSIALALQELALTVFNKHNGKNDHVIYAQLARQIEGLTPETLQLLENNQGMLDDVKASKPPLPIAAYVIIAVVLVGIYLAATKSNRQEEKAPNPELSDMPKSFTTVDGASVNTTGMAAETEKTDIANTVERTPMVKVINNMDKLAKIVIVGVEGHPVYSVFIEPKSQKVVRDMKFGAYTFRVATGSREALLSFSGKTRWQGTSFEDQPADTVVALETKKEFSRTTIWLEEHPTKGVVYNILEEMSPKPKQ</sequence>
<evidence type="ECO:0000313" key="3">
    <source>
        <dbReference type="Proteomes" id="UP000002215"/>
    </source>
</evidence>
<gene>
    <name evidence="2" type="ordered locus">Cpin_3566</name>
</gene>
<dbReference type="AlphaFoldDB" id="A0A979G551"/>
<organism evidence="2 3">
    <name type="scientific">Chitinophaga pinensis (strain ATCC 43595 / DSM 2588 / LMG 13176 / NBRC 15968 / NCIMB 11800 / UQM 2034)</name>
    <dbReference type="NCBI Taxonomy" id="485918"/>
    <lineage>
        <taxon>Bacteria</taxon>
        <taxon>Pseudomonadati</taxon>
        <taxon>Bacteroidota</taxon>
        <taxon>Chitinophagia</taxon>
        <taxon>Chitinophagales</taxon>
        <taxon>Chitinophagaceae</taxon>
        <taxon>Chitinophaga</taxon>
    </lineage>
</organism>
<evidence type="ECO:0000256" key="1">
    <source>
        <dbReference type="SAM" id="Phobius"/>
    </source>
</evidence>
<reference evidence="2 3" key="2">
    <citation type="journal article" date="2010" name="Stand. Genomic Sci.">
        <title>Complete genome sequence of Chitinophaga pinensis type strain (UQM 2034).</title>
        <authorList>
            <person name="Glavina Del Rio T."/>
            <person name="Abt B."/>
            <person name="Spring S."/>
            <person name="Lapidus A."/>
            <person name="Nolan M."/>
            <person name="Tice H."/>
            <person name="Copeland A."/>
            <person name="Cheng J.F."/>
            <person name="Chen F."/>
            <person name="Bruce D."/>
            <person name="Goodwin L."/>
            <person name="Pitluck S."/>
            <person name="Ivanova N."/>
            <person name="Mavromatis K."/>
            <person name="Mikhailova N."/>
            <person name="Pati A."/>
            <person name="Chen A."/>
            <person name="Palaniappan K."/>
            <person name="Land M."/>
            <person name="Hauser L."/>
            <person name="Chang Y.J."/>
            <person name="Jeffries C.D."/>
            <person name="Chain P."/>
            <person name="Saunders E."/>
            <person name="Detter J.C."/>
            <person name="Brettin T."/>
            <person name="Rohde M."/>
            <person name="Goker M."/>
            <person name="Bristow J."/>
            <person name="Eisen J.A."/>
            <person name="Markowitz V."/>
            <person name="Hugenholtz P."/>
            <person name="Kyrpides N.C."/>
            <person name="Klenk H.P."/>
            <person name="Lucas S."/>
        </authorList>
    </citation>
    <scope>NUCLEOTIDE SEQUENCE [LARGE SCALE GENOMIC DNA]</scope>
    <source>
        <strain evidence="3">ATCC 43595 / DSM 2588 / LMG 13176 / NBRC 15968 / NCIMB 11800 / UQM 2034</strain>
    </source>
</reference>
<keyword evidence="1" id="KW-0812">Transmembrane</keyword>
<dbReference type="EMBL" id="CP001699">
    <property type="protein sequence ID" value="ACU61029.1"/>
    <property type="molecule type" value="Genomic_DNA"/>
</dbReference>
<name>A0A979G551_CHIPD</name>
<dbReference type="KEGG" id="cpi:Cpin_3566"/>
<protein>
    <submittedName>
        <fullName evidence="2">Uncharacterized protein</fullName>
    </submittedName>
</protein>
<reference evidence="3" key="1">
    <citation type="submission" date="2009-08" db="EMBL/GenBank/DDBJ databases">
        <title>The complete genome of Chitinophaga pinensis DSM 2588.</title>
        <authorList>
            <consortium name="US DOE Joint Genome Institute (JGI-PGF)"/>
            <person name="Lucas S."/>
            <person name="Copeland A."/>
            <person name="Lapidus A."/>
            <person name="Glavina del Rio T."/>
            <person name="Dalin E."/>
            <person name="Tice H."/>
            <person name="Bruce D."/>
            <person name="Goodwin L."/>
            <person name="Pitluck S."/>
            <person name="Kyrpides N."/>
            <person name="Mavromatis K."/>
            <person name="Ivanova N."/>
            <person name="Mikhailova N."/>
            <person name="Sims D."/>
            <person name="Meinche L."/>
            <person name="Brettin T."/>
            <person name="Detter J.C."/>
            <person name="Han C."/>
            <person name="Larimer F."/>
            <person name="Land M."/>
            <person name="Hauser L."/>
            <person name="Markowitz V."/>
            <person name="Cheng J.-F."/>
            <person name="Hugenholtz P."/>
            <person name="Woyke T."/>
            <person name="Wu D."/>
            <person name="Spring S."/>
            <person name="Klenk H.-P."/>
            <person name="Eisen J.A."/>
        </authorList>
    </citation>
    <scope>NUCLEOTIDE SEQUENCE [LARGE SCALE GENOMIC DNA]</scope>
    <source>
        <strain evidence="3">ATCC 43595 / DSM 2588 / LMG 13176 / NBRC 15968 / NCIMB 11800 / UQM 2034</strain>
    </source>
</reference>
<keyword evidence="1" id="KW-1133">Transmembrane helix</keyword>
<feature type="transmembrane region" description="Helical" evidence="1">
    <location>
        <begin position="199"/>
        <end position="216"/>
    </location>
</feature>